<comment type="caution">
    <text evidence="8">The sequence shown here is derived from an EMBL/GenBank/DDBJ whole genome shotgun (WGS) entry which is preliminary data.</text>
</comment>
<keyword evidence="6 7" id="KW-0131">Cell cycle</keyword>
<evidence type="ECO:0000256" key="5">
    <source>
        <dbReference type="ARBA" id="ARBA00023136"/>
    </source>
</evidence>
<reference evidence="8 9" key="1">
    <citation type="submission" date="2023-04" db="EMBL/GenBank/DDBJ databases">
        <title>Marinobulbifer ophiurae gen. nov., sp. Nov., isolate from tissue of brittle star Ophioplocus japonicus.</title>
        <authorList>
            <person name="Kawano K."/>
            <person name="Sawayama S."/>
            <person name="Nakagawa S."/>
        </authorList>
    </citation>
    <scope>NUCLEOTIDE SEQUENCE [LARGE SCALE GENOMIC DNA]</scope>
    <source>
        <strain evidence="8 9">NKW57</strain>
    </source>
</reference>
<keyword evidence="3 7" id="KW-0812">Transmembrane</keyword>
<evidence type="ECO:0000256" key="4">
    <source>
        <dbReference type="ARBA" id="ARBA00022989"/>
    </source>
</evidence>
<keyword evidence="4 7" id="KW-1133">Transmembrane helix</keyword>
<feature type="coiled-coil region" evidence="7">
    <location>
        <begin position="29"/>
        <end position="56"/>
    </location>
</feature>
<dbReference type="Proteomes" id="UP001224392">
    <property type="component" value="Unassembled WGS sequence"/>
</dbReference>
<evidence type="ECO:0000256" key="3">
    <source>
        <dbReference type="ARBA" id="ARBA00022692"/>
    </source>
</evidence>
<feature type="topological domain" description="Cytoplasmic" evidence="7">
    <location>
        <begin position="1"/>
        <end position="3"/>
    </location>
</feature>
<evidence type="ECO:0000313" key="9">
    <source>
        <dbReference type="Proteomes" id="UP001224392"/>
    </source>
</evidence>
<gene>
    <name evidence="7 8" type="primary">ftsB</name>
    <name evidence="8" type="ORF">MNKW57_12160</name>
</gene>
<dbReference type="PANTHER" id="PTHR37485">
    <property type="entry name" value="CELL DIVISION PROTEIN FTSB"/>
    <property type="match status" value="1"/>
</dbReference>
<keyword evidence="5 7" id="KW-0472">Membrane</keyword>
<dbReference type="EMBL" id="BSYJ01000002">
    <property type="protein sequence ID" value="GMG86895.1"/>
    <property type="molecule type" value="Genomic_DNA"/>
</dbReference>
<comment type="subcellular location">
    <subcellularLocation>
        <location evidence="7">Cell inner membrane</location>
        <topology evidence="7">Single-pass type II membrane protein</topology>
    </subcellularLocation>
    <text evidence="7">Localizes to the division septum.</text>
</comment>
<dbReference type="Pfam" id="PF04977">
    <property type="entry name" value="DivIC"/>
    <property type="match status" value="1"/>
</dbReference>
<keyword evidence="7" id="KW-0175">Coiled coil</keyword>
<accession>A0ABQ6LXT6</accession>
<keyword evidence="9" id="KW-1185">Reference proteome</keyword>
<protein>
    <recommendedName>
        <fullName evidence="7">Cell division protein FtsB</fullName>
    </recommendedName>
</protein>
<dbReference type="GO" id="GO:0051301">
    <property type="term" value="P:cell division"/>
    <property type="evidence" value="ECO:0007669"/>
    <property type="project" value="UniProtKB-KW"/>
</dbReference>
<comment type="subunit">
    <text evidence="7">Part of a complex composed of FtsB, FtsL and FtsQ.</text>
</comment>
<dbReference type="InterPro" id="IPR007060">
    <property type="entry name" value="FtsL/DivIC"/>
</dbReference>
<sequence length="95" mass="10808">MKWLIALLTVMLIATQYRLWVGEGSLAEVSRLEREIAQQQQKNAALVAENRQLLQEVLNLKQGTQGIEARARHDLGMIREGETLFIFVDDKADSE</sequence>
<comment type="function">
    <text evidence="7">Essential cell division protein. May link together the upstream cell division proteins, which are predominantly cytoplasmic, with the downstream cell division proteins, which are predominantly periplasmic.</text>
</comment>
<evidence type="ECO:0000256" key="6">
    <source>
        <dbReference type="ARBA" id="ARBA00023306"/>
    </source>
</evidence>
<evidence type="ECO:0000256" key="7">
    <source>
        <dbReference type="HAMAP-Rule" id="MF_00599"/>
    </source>
</evidence>
<dbReference type="RefSeq" id="WP_285763516.1">
    <property type="nucleotide sequence ID" value="NZ_BSYJ01000002.1"/>
</dbReference>
<dbReference type="InterPro" id="IPR023081">
    <property type="entry name" value="Cell_div_FtsB"/>
</dbReference>
<dbReference type="HAMAP" id="MF_00599">
    <property type="entry name" value="FtsB"/>
    <property type="match status" value="1"/>
</dbReference>
<evidence type="ECO:0000256" key="2">
    <source>
        <dbReference type="ARBA" id="ARBA00022618"/>
    </source>
</evidence>
<evidence type="ECO:0000256" key="1">
    <source>
        <dbReference type="ARBA" id="ARBA00022475"/>
    </source>
</evidence>
<proteinExistence type="inferred from homology"/>
<keyword evidence="7" id="KW-0997">Cell inner membrane</keyword>
<evidence type="ECO:0000313" key="8">
    <source>
        <dbReference type="EMBL" id="GMG86895.1"/>
    </source>
</evidence>
<organism evidence="8 9">
    <name type="scientific">Biformimicrobium ophioploci</name>
    <dbReference type="NCBI Taxonomy" id="3036711"/>
    <lineage>
        <taxon>Bacteria</taxon>
        <taxon>Pseudomonadati</taxon>
        <taxon>Pseudomonadota</taxon>
        <taxon>Gammaproteobacteria</taxon>
        <taxon>Cellvibrionales</taxon>
        <taxon>Microbulbiferaceae</taxon>
        <taxon>Biformimicrobium</taxon>
    </lineage>
</organism>
<name>A0ABQ6LXT6_9GAMM</name>
<keyword evidence="1 7" id="KW-1003">Cell membrane</keyword>
<feature type="topological domain" description="Periplasmic" evidence="7">
    <location>
        <begin position="22"/>
        <end position="95"/>
    </location>
</feature>
<dbReference type="PANTHER" id="PTHR37485:SF1">
    <property type="entry name" value="CELL DIVISION PROTEIN FTSB"/>
    <property type="match status" value="1"/>
</dbReference>
<comment type="similarity">
    <text evidence="7">Belongs to the FtsB family.</text>
</comment>
<keyword evidence="2 7" id="KW-0132">Cell division</keyword>